<dbReference type="EMBL" id="FN653032">
    <property type="protein sequence ID" value="CBY08534.1"/>
    <property type="molecule type" value="Genomic_DNA"/>
</dbReference>
<keyword evidence="3" id="KW-0547">Nucleotide-binding</keyword>
<dbReference type="InterPro" id="IPR011009">
    <property type="entry name" value="Kinase-like_dom_sf"/>
</dbReference>
<evidence type="ECO:0000256" key="6">
    <source>
        <dbReference type="SAM" id="MobiDB-lite"/>
    </source>
</evidence>
<dbReference type="GO" id="GO:0004674">
    <property type="term" value="F:protein serine/threonine kinase activity"/>
    <property type="evidence" value="ECO:0007669"/>
    <property type="project" value="UniProtKB-KW"/>
</dbReference>
<sequence length="249" mass="28683">MDYSFEDEDFAGISQDAKDFIEMLFTRNPLERATAKDCLKSSWIKRFTPEGKAIDIEAEMRVLRREQKELEETVKIHEGQFEKQKEAVQSQERNRQASGDSSAAGLLRKLSEQRKNLQRDVDDFRTQLIGKEGARRRGSLIREPSEVQTQRHYDTSFNINGRTYDVQQTRQTIGSGISRLEQSANTLETHRTDIRRMTRTSQNTMDSLNRSLNSSLTRFSSLGSEVRSRFGSDLSTTAYSSLYSGRKKF</sequence>
<keyword evidence="2" id="KW-0808">Transferase</keyword>
<keyword evidence="5" id="KW-0067">ATP-binding</keyword>
<evidence type="ECO:0000256" key="1">
    <source>
        <dbReference type="ARBA" id="ARBA00022527"/>
    </source>
</evidence>
<proteinExistence type="predicted"/>
<reference evidence="7" key="1">
    <citation type="journal article" date="2010" name="Science">
        <title>Plasticity of animal genome architecture unmasked by rapid evolution of a pelagic tunicate.</title>
        <authorList>
            <person name="Denoeud F."/>
            <person name="Henriet S."/>
            <person name="Mungpakdee S."/>
            <person name="Aury J.M."/>
            <person name="Da Silva C."/>
            <person name="Brinkmann H."/>
            <person name="Mikhaleva J."/>
            <person name="Olsen L.C."/>
            <person name="Jubin C."/>
            <person name="Canestro C."/>
            <person name="Bouquet J.M."/>
            <person name="Danks G."/>
            <person name="Poulain J."/>
            <person name="Campsteijn C."/>
            <person name="Adamski M."/>
            <person name="Cross I."/>
            <person name="Yadetie F."/>
            <person name="Muffato M."/>
            <person name="Louis A."/>
            <person name="Butcher S."/>
            <person name="Tsagkogeorga G."/>
            <person name="Konrad A."/>
            <person name="Singh S."/>
            <person name="Jensen M.F."/>
            <person name="Cong E.H."/>
            <person name="Eikeseth-Otteraa H."/>
            <person name="Noel B."/>
            <person name="Anthouard V."/>
            <person name="Porcel B.M."/>
            <person name="Kachouri-Lafond R."/>
            <person name="Nishino A."/>
            <person name="Ugolini M."/>
            <person name="Chourrout P."/>
            <person name="Nishida H."/>
            <person name="Aasland R."/>
            <person name="Huzurbazar S."/>
            <person name="Westhof E."/>
            <person name="Delsuc F."/>
            <person name="Lehrach H."/>
            <person name="Reinhardt R."/>
            <person name="Weissenbach J."/>
            <person name="Roy S.W."/>
            <person name="Artiguenave F."/>
            <person name="Postlethwait J.H."/>
            <person name="Manak J.R."/>
            <person name="Thompson E.M."/>
            <person name="Jaillon O."/>
            <person name="Du Pasquier L."/>
            <person name="Boudinot P."/>
            <person name="Liberles D.A."/>
            <person name="Volff J.N."/>
            <person name="Philippe H."/>
            <person name="Lenhard B."/>
            <person name="Roest Crollius H."/>
            <person name="Wincker P."/>
            <person name="Chourrout D."/>
        </authorList>
    </citation>
    <scope>NUCLEOTIDE SEQUENCE [LARGE SCALE GENOMIC DNA]</scope>
</reference>
<dbReference type="PANTHER" id="PTHR24342:SF14">
    <property type="entry name" value="DEATH-ASSOCIATED PROTEIN KINASE DAPK-1"/>
    <property type="match status" value="1"/>
</dbReference>
<dbReference type="AlphaFoldDB" id="E4XAE9"/>
<dbReference type="GO" id="GO:0005634">
    <property type="term" value="C:nucleus"/>
    <property type="evidence" value="ECO:0007669"/>
    <property type="project" value="TreeGrafter"/>
</dbReference>
<dbReference type="GO" id="GO:0005524">
    <property type="term" value="F:ATP binding"/>
    <property type="evidence" value="ECO:0007669"/>
    <property type="project" value="UniProtKB-KW"/>
</dbReference>
<evidence type="ECO:0000256" key="3">
    <source>
        <dbReference type="ARBA" id="ARBA00022741"/>
    </source>
</evidence>
<dbReference type="Gene3D" id="1.10.510.10">
    <property type="entry name" value="Transferase(Phosphotransferase) domain 1"/>
    <property type="match status" value="1"/>
</dbReference>
<dbReference type="PANTHER" id="PTHR24342">
    <property type="entry name" value="SERINE/THREONINE-PROTEIN KINASE 17"/>
    <property type="match status" value="1"/>
</dbReference>
<name>E4XAE9_OIKDI</name>
<accession>E4XAE9</accession>
<keyword evidence="1" id="KW-0723">Serine/threonine-protein kinase</keyword>
<dbReference type="SUPFAM" id="SSF56112">
    <property type="entry name" value="Protein kinase-like (PK-like)"/>
    <property type="match status" value="1"/>
</dbReference>
<protein>
    <submittedName>
        <fullName evidence="7">Uncharacterized protein</fullName>
    </submittedName>
</protein>
<evidence type="ECO:0000313" key="7">
    <source>
        <dbReference type="EMBL" id="CBY08534.1"/>
    </source>
</evidence>
<organism evidence="7">
    <name type="scientific">Oikopleura dioica</name>
    <name type="common">Tunicate</name>
    <dbReference type="NCBI Taxonomy" id="34765"/>
    <lineage>
        <taxon>Eukaryota</taxon>
        <taxon>Metazoa</taxon>
        <taxon>Chordata</taxon>
        <taxon>Tunicata</taxon>
        <taxon>Appendicularia</taxon>
        <taxon>Copelata</taxon>
        <taxon>Oikopleuridae</taxon>
        <taxon>Oikopleura</taxon>
    </lineage>
</organism>
<evidence type="ECO:0000256" key="4">
    <source>
        <dbReference type="ARBA" id="ARBA00022777"/>
    </source>
</evidence>
<keyword evidence="8" id="KW-1185">Reference proteome</keyword>
<evidence type="ECO:0000313" key="8">
    <source>
        <dbReference type="Proteomes" id="UP000001307"/>
    </source>
</evidence>
<feature type="region of interest" description="Disordered" evidence="6">
    <location>
        <begin position="77"/>
        <end position="105"/>
    </location>
</feature>
<feature type="compositionally biased region" description="Basic and acidic residues" evidence="6">
    <location>
        <begin position="77"/>
        <end position="86"/>
    </location>
</feature>
<evidence type="ECO:0000256" key="2">
    <source>
        <dbReference type="ARBA" id="ARBA00022679"/>
    </source>
</evidence>
<gene>
    <name evidence="7" type="ORF">GSOID_T00005110001</name>
</gene>
<dbReference type="GO" id="GO:0035556">
    <property type="term" value="P:intracellular signal transduction"/>
    <property type="evidence" value="ECO:0007669"/>
    <property type="project" value="TreeGrafter"/>
</dbReference>
<feature type="compositionally biased region" description="Polar residues" evidence="6">
    <location>
        <begin position="87"/>
        <end position="101"/>
    </location>
</feature>
<keyword evidence="4" id="KW-0418">Kinase</keyword>
<evidence type="ECO:0000256" key="5">
    <source>
        <dbReference type="ARBA" id="ARBA00022840"/>
    </source>
</evidence>
<dbReference type="GO" id="GO:0043065">
    <property type="term" value="P:positive regulation of apoptotic process"/>
    <property type="evidence" value="ECO:0007669"/>
    <property type="project" value="TreeGrafter"/>
</dbReference>
<dbReference type="Proteomes" id="UP000001307">
    <property type="component" value="Unassembled WGS sequence"/>
</dbReference>
<dbReference type="InParanoid" id="E4XAE9"/>